<keyword evidence="4" id="KW-1185">Reference proteome</keyword>
<reference evidence="3" key="1">
    <citation type="submission" date="2021-06" db="EMBL/GenBank/DDBJ databases">
        <authorList>
            <person name="Kallberg Y."/>
            <person name="Tangrot J."/>
            <person name="Rosling A."/>
        </authorList>
    </citation>
    <scope>NUCLEOTIDE SEQUENCE</scope>
    <source>
        <strain evidence="3">FL130A</strain>
    </source>
</reference>
<dbReference type="Proteomes" id="UP000789508">
    <property type="component" value="Unassembled WGS sequence"/>
</dbReference>
<dbReference type="CDD" id="cd02440">
    <property type="entry name" value="AdoMet_MTases"/>
    <property type="match status" value="1"/>
</dbReference>
<dbReference type="OrthoDB" id="2013972at2759"/>
<organism evidence="3 4">
    <name type="scientific">Ambispora leptoticha</name>
    <dbReference type="NCBI Taxonomy" id="144679"/>
    <lineage>
        <taxon>Eukaryota</taxon>
        <taxon>Fungi</taxon>
        <taxon>Fungi incertae sedis</taxon>
        <taxon>Mucoromycota</taxon>
        <taxon>Glomeromycotina</taxon>
        <taxon>Glomeromycetes</taxon>
        <taxon>Archaeosporales</taxon>
        <taxon>Ambisporaceae</taxon>
        <taxon>Ambispora</taxon>
    </lineage>
</organism>
<evidence type="ECO:0000313" key="4">
    <source>
        <dbReference type="Proteomes" id="UP000789508"/>
    </source>
</evidence>
<evidence type="ECO:0000313" key="3">
    <source>
        <dbReference type="EMBL" id="CAG8584798.1"/>
    </source>
</evidence>
<protein>
    <submittedName>
        <fullName evidence="3">9725_t:CDS:1</fullName>
    </submittedName>
</protein>
<dbReference type="Pfam" id="PF13847">
    <property type="entry name" value="Methyltransf_31"/>
    <property type="match status" value="1"/>
</dbReference>
<sequence>MGNSKSTSKKQKIALTNERQKQQIRRKEEYYLPKSYYDIDRLQRHHFFVKHVFGHNFSCPLEETLKTGARVLDGGCGPGVWLLDMATQYPNSHFYGIDIEPLYPSQIKPANVNFYRCDLMQLEKLNFEENSFDMVRIGFMNLTFNEEIYAKIIEKMLKFLKPGGYFEISEVELIYSNIGKNFTQMMKTLITSLERSADLTLKHENMLLATGQLTNIQQVIRVTKLGSSGGFAGELYLSLVEEFFMGPIRMLLGEVMDMSPKEYEQFWQQCKAECIELGTGVPIKRIWGQKIVI</sequence>
<gene>
    <name evidence="3" type="ORF">ALEPTO_LOCUS7434</name>
</gene>
<name>A0A9N9C1V4_9GLOM</name>
<proteinExistence type="predicted"/>
<accession>A0A9N9C1V4</accession>
<dbReference type="SUPFAM" id="SSF53335">
    <property type="entry name" value="S-adenosyl-L-methionine-dependent methyltransferases"/>
    <property type="match status" value="1"/>
</dbReference>
<evidence type="ECO:0000259" key="2">
    <source>
        <dbReference type="Pfam" id="PF13847"/>
    </source>
</evidence>
<feature type="region of interest" description="Disordered" evidence="1">
    <location>
        <begin position="1"/>
        <end position="21"/>
    </location>
</feature>
<dbReference type="AlphaFoldDB" id="A0A9N9C1V4"/>
<dbReference type="PANTHER" id="PTHR43591">
    <property type="entry name" value="METHYLTRANSFERASE"/>
    <property type="match status" value="1"/>
</dbReference>
<dbReference type="InterPro" id="IPR025714">
    <property type="entry name" value="Methyltranfer_dom"/>
</dbReference>
<feature type="domain" description="Methyltransferase" evidence="2">
    <location>
        <begin position="66"/>
        <end position="185"/>
    </location>
</feature>
<comment type="caution">
    <text evidence="3">The sequence shown here is derived from an EMBL/GenBank/DDBJ whole genome shotgun (WGS) entry which is preliminary data.</text>
</comment>
<dbReference type="Gene3D" id="3.40.50.150">
    <property type="entry name" value="Vaccinia Virus protein VP39"/>
    <property type="match status" value="1"/>
</dbReference>
<evidence type="ECO:0000256" key="1">
    <source>
        <dbReference type="SAM" id="MobiDB-lite"/>
    </source>
</evidence>
<dbReference type="InterPro" id="IPR029063">
    <property type="entry name" value="SAM-dependent_MTases_sf"/>
</dbReference>
<dbReference type="EMBL" id="CAJVPS010003213">
    <property type="protein sequence ID" value="CAG8584798.1"/>
    <property type="molecule type" value="Genomic_DNA"/>
</dbReference>